<dbReference type="InterPro" id="IPR029016">
    <property type="entry name" value="GAF-like_dom_sf"/>
</dbReference>
<feature type="transmembrane region" description="Helical" evidence="1">
    <location>
        <begin position="106"/>
        <end position="123"/>
    </location>
</feature>
<dbReference type="Proteomes" id="UP000559010">
    <property type="component" value="Unassembled WGS sequence"/>
</dbReference>
<feature type="transmembrane region" description="Helical" evidence="1">
    <location>
        <begin position="59"/>
        <end position="76"/>
    </location>
</feature>
<accession>A0A848IUR5</accession>
<protein>
    <submittedName>
        <fullName evidence="3">GAF domain-containing protein</fullName>
    </submittedName>
</protein>
<dbReference type="InterPro" id="IPR003018">
    <property type="entry name" value="GAF"/>
</dbReference>
<feature type="transmembrane region" description="Helical" evidence="1">
    <location>
        <begin position="34"/>
        <end position="52"/>
    </location>
</feature>
<proteinExistence type="predicted"/>
<dbReference type="AlphaFoldDB" id="A0A848IUR5"/>
<feature type="transmembrane region" description="Helical" evidence="1">
    <location>
        <begin position="138"/>
        <end position="157"/>
    </location>
</feature>
<evidence type="ECO:0000256" key="1">
    <source>
        <dbReference type="SAM" id="Phobius"/>
    </source>
</evidence>
<feature type="domain" description="GAF" evidence="2">
    <location>
        <begin position="243"/>
        <end position="376"/>
    </location>
</feature>
<evidence type="ECO:0000259" key="2">
    <source>
        <dbReference type="Pfam" id="PF01590"/>
    </source>
</evidence>
<dbReference type="RefSeq" id="WP_169679758.1">
    <property type="nucleotide sequence ID" value="NZ_JABBNU010000004.1"/>
</dbReference>
<dbReference type="EMBL" id="JABBNU010000004">
    <property type="protein sequence ID" value="NMM48243.1"/>
    <property type="molecule type" value="Genomic_DNA"/>
</dbReference>
<keyword evidence="1" id="KW-0472">Membrane</keyword>
<sequence>MDKYPILLSIYRITIGVLVLLTVSHYYFNTIERTLVFSVSTVILLTLYFLLHKFRYIKLFSWLICISLYVGITIYSLQRSGIVAPGTHWYIIVVLLASFLLDKKAIVFWSTLIFMSLLVMYFYEDQVVINQIGDTKWWYIVSVTGLLTICLFVVGVYQNEVLRINKKLNDLNKDLEFQRKLLSDQATTITEQFEEIRASHDQLETANLILNRKKEKIGEVLKAMYQITNRGEVYEGDLTKVKELIIQYIKDYLIVDRVTFWEYDKLEETLFLTEDTNYNSYKNILTKVKKAENRDYFDFLRGNEVLNAQDIRKNQILLNVKKKSLSNYPYSALLDCPILGDKGEIKGVICCESVEKREWLDEEILLLKAFADTYLIALKAAQRKEANQQLINKQLEIAELNSNLETLVYERTERIREMNKKLTKYAFINAHKIRGPLCRLLGLQILLQMDSDLKPEQIKNHMVASLKELDEVTKMASKILEDDELVISK</sequence>
<name>A0A848IUR5_9BACT</name>
<evidence type="ECO:0000313" key="4">
    <source>
        <dbReference type="Proteomes" id="UP000559010"/>
    </source>
</evidence>
<feature type="transmembrane region" description="Helical" evidence="1">
    <location>
        <begin position="82"/>
        <end position="101"/>
    </location>
</feature>
<dbReference type="Gene3D" id="3.30.450.40">
    <property type="match status" value="1"/>
</dbReference>
<reference evidence="3 4" key="1">
    <citation type="submission" date="2020-04" db="EMBL/GenBank/DDBJ databases">
        <title>Flammeovirgaceae bacterium KN852 isolated from deep sea.</title>
        <authorList>
            <person name="Zhang D.-C."/>
        </authorList>
    </citation>
    <scope>NUCLEOTIDE SEQUENCE [LARGE SCALE GENOMIC DNA]</scope>
    <source>
        <strain evidence="3 4">KN852</strain>
    </source>
</reference>
<gene>
    <name evidence="3" type="ORF">HH304_07520</name>
</gene>
<keyword evidence="4" id="KW-1185">Reference proteome</keyword>
<organism evidence="3 4">
    <name type="scientific">Marinigracilibium pacificum</name>
    <dbReference type="NCBI Taxonomy" id="2729599"/>
    <lineage>
        <taxon>Bacteria</taxon>
        <taxon>Pseudomonadati</taxon>
        <taxon>Bacteroidota</taxon>
        <taxon>Cytophagia</taxon>
        <taxon>Cytophagales</taxon>
        <taxon>Flammeovirgaceae</taxon>
        <taxon>Marinigracilibium</taxon>
    </lineage>
</organism>
<keyword evidence="1" id="KW-1133">Transmembrane helix</keyword>
<keyword evidence="1" id="KW-0812">Transmembrane</keyword>
<evidence type="ECO:0000313" key="3">
    <source>
        <dbReference type="EMBL" id="NMM48243.1"/>
    </source>
</evidence>
<dbReference type="Pfam" id="PF01590">
    <property type="entry name" value="GAF"/>
    <property type="match status" value="1"/>
</dbReference>
<comment type="caution">
    <text evidence="3">The sequence shown here is derived from an EMBL/GenBank/DDBJ whole genome shotgun (WGS) entry which is preliminary data.</text>
</comment>
<dbReference type="SUPFAM" id="SSF55781">
    <property type="entry name" value="GAF domain-like"/>
    <property type="match status" value="1"/>
</dbReference>
<feature type="transmembrane region" description="Helical" evidence="1">
    <location>
        <begin position="7"/>
        <end position="28"/>
    </location>
</feature>